<evidence type="ECO:0000256" key="9">
    <source>
        <dbReference type="ARBA" id="ARBA00022917"/>
    </source>
</evidence>
<evidence type="ECO:0000313" key="16">
    <source>
        <dbReference type="Proteomes" id="UP000291343"/>
    </source>
</evidence>
<dbReference type="PROSITE" id="PS50862">
    <property type="entry name" value="AA_TRNA_LIGASE_II"/>
    <property type="match status" value="1"/>
</dbReference>
<dbReference type="FunCoup" id="A0A482WVZ0">
    <property type="interactions" value="1938"/>
</dbReference>
<dbReference type="CDD" id="cd00776">
    <property type="entry name" value="AsxRS_core"/>
    <property type="match status" value="1"/>
</dbReference>
<keyword evidence="5" id="KW-0963">Cytoplasm</keyword>
<evidence type="ECO:0000256" key="5">
    <source>
        <dbReference type="ARBA" id="ARBA00022490"/>
    </source>
</evidence>
<dbReference type="EMBL" id="QKKF02024906">
    <property type="protein sequence ID" value="RZF37220.1"/>
    <property type="molecule type" value="Genomic_DNA"/>
</dbReference>
<dbReference type="InterPro" id="IPR004364">
    <property type="entry name" value="Aa-tRNA-synt_II"/>
</dbReference>
<evidence type="ECO:0000256" key="3">
    <source>
        <dbReference type="ARBA" id="ARBA00012841"/>
    </source>
</evidence>
<evidence type="ECO:0000256" key="13">
    <source>
        <dbReference type="SAM" id="MobiDB-lite"/>
    </source>
</evidence>
<keyword evidence="16" id="KW-1185">Reference proteome</keyword>
<dbReference type="GO" id="GO:0006422">
    <property type="term" value="P:aspartyl-tRNA aminoacylation"/>
    <property type="evidence" value="ECO:0007669"/>
    <property type="project" value="InterPro"/>
</dbReference>
<dbReference type="InterPro" id="IPR004523">
    <property type="entry name" value="Asp-tRNA_synthase_2"/>
</dbReference>
<keyword evidence="8" id="KW-0067">ATP-binding</keyword>
<dbReference type="Gene3D" id="2.40.50.140">
    <property type="entry name" value="Nucleic acid-binding proteins"/>
    <property type="match status" value="1"/>
</dbReference>
<dbReference type="SMR" id="A0A482WVZ0"/>
<feature type="domain" description="Aminoacyl-transfer RNA synthetases class-II family profile" evidence="14">
    <location>
        <begin position="225"/>
        <end position="530"/>
    </location>
</feature>
<dbReference type="FunFam" id="3.30.930.10:FF:000013">
    <property type="entry name" value="Aspartate--tRNA ligase, cytoplasmic"/>
    <property type="match status" value="1"/>
</dbReference>
<dbReference type="NCBIfam" id="TIGR00458">
    <property type="entry name" value="aspS_nondisc"/>
    <property type="match status" value="1"/>
</dbReference>
<gene>
    <name evidence="15" type="ORF">LSTR_LSTR014387</name>
</gene>
<dbReference type="SUPFAM" id="SSF55681">
    <property type="entry name" value="Class II aaRS and biotin synthetases"/>
    <property type="match status" value="1"/>
</dbReference>
<keyword evidence="10" id="KW-0030">Aminoacyl-tRNA synthetase</keyword>
<comment type="subcellular location">
    <subcellularLocation>
        <location evidence="1">Cytoplasm</location>
    </subcellularLocation>
</comment>
<dbReference type="GO" id="GO:0005829">
    <property type="term" value="C:cytosol"/>
    <property type="evidence" value="ECO:0007669"/>
    <property type="project" value="TreeGrafter"/>
</dbReference>
<dbReference type="Proteomes" id="UP000291343">
    <property type="component" value="Unassembled WGS sequence"/>
</dbReference>
<keyword evidence="7" id="KW-0547">Nucleotide-binding</keyword>
<comment type="similarity">
    <text evidence="2">Belongs to the class-II aminoacyl-tRNA synthetase family. Type 2 subfamily.</text>
</comment>
<dbReference type="PRINTS" id="PR01042">
    <property type="entry name" value="TRNASYNTHASP"/>
</dbReference>
<dbReference type="STRING" id="195883.A0A482WVZ0"/>
<comment type="catalytic activity">
    <reaction evidence="12">
        <text>tRNA(Asp) + L-aspartate + ATP = L-aspartyl-tRNA(Asp) + AMP + diphosphate</text>
        <dbReference type="Rhea" id="RHEA:19649"/>
        <dbReference type="Rhea" id="RHEA-COMP:9660"/>
        <dbReference type="Rhea" id="RHEA-COMP:9678"/>
        <dbReference type="ChEBI" id="CHEBI:29991"/>
        <dbReference type="ChEBI" id="CHEBI:30616"/>
        <dbReference type="ChEBI" id="CHEBI:33019"/>
        <dbReference type="ChEBI" id="CHEBI:78442"/>
        <dbReference type="ChEBI" id="CHEBI:78516"/>
        <dbReference type="ChEBI" id="CHEBI:456215"/>
        <dbReference type="EC" id="6.1.1.12"/>
    </reaction>
</comment>
<evidence type="ECO:0000256" key="11">
    <source>
        <dbReference type="ARBA" id="ARBA00033155"/>
    </source>
</evidence>
<dbReference type="GO" id="GO:0003723">
    <property type="term" value="F:RNA binding"/>
    <property type="evidence" value="ECO:0007669"/>
    <property type="project" value="TreeGrafter"/>
</dbReference>
<comment type="caution">
    <text evidence="15">The sequence shown here is derived from an EMBL/GenBank/DDBJ whole genome shotgun (WGS) entry which is preliminary data.</text>
</comment>
<dbReference type="GO" id="GO:0004815">
    <property type="term" value="F:aspartate-tRNA ligase activity"/>
    <property type="evidence" value="ECO:0007669"/>
    <property type="project" value="UniProtKB-EC"/>
</dbReference>
<proteinExistence type="inferred from homology"/>
<dbReference type="GO" id="GO:0017101">
    <property type="term" value="C:aminoacyl-tRNA synthetase multienzyme complex"/>
    <property type="evidence" value="ECO:0007669"/>
    <property type="project" value="TreeGrafter"/>
</dbReference>
<dbReference type="Gene3D" id="3.30.930.10">
    <property type="entry name" value="Bira Bifunctional Protein, Domain 2"/>
    <property type="match status" value="1"/>
</dbReference>
<protein>
    <recommendedName>
        <fullName evidence="4">Aspartate--tRNA ligase, cytoplasmic</fullName>
        <ecNumber evidence="3">6.1.1.12</ecNumber>
    </recommendedName>
    <alternativeName>
        <fullName evidence="11">Aspartyl-tRNA synthetase</fullName>
    </alternativeName>
</protein>
<evidence type="ECO:0000256" key="12">
    <source>
        <dbReference type="ARBA" id="ARBA00047904"/>
    </source>
</evidence>
<keyword evidence="9" id="KW-0648">Protein biosynthesis</keyword>
<accession>A0A482WVZ0</accession>
<evidence type="ECO:0000256" key="6">
    <source>
        <dbReference type="ARBA" id="ARBA00022598"/>
    </source>
</evidence>
<evidence type="ECO:0000256" key="2">
    <source>
        <dbReference type="ARBA" id="ARBA00005312"/>
    </source>
</evidence>
<feature type="region of interest" description="Disordered" evidence="13">
    <location>
        <begin position="1"/>
        <end position="41"/>
    </location>
</feature>
<dbReference type="EC" id="6.1.1.12" evidence="3"/>
<feature type="compositionally biased region" description="Basic and acidic residues" evidence="13">
    <location>
        <begin position="20"/>
        <end position="41"/>
    </location>
</feature>
<dbReference type="InterPro" id="IPR045864">
    <property type="entry name" value="aa-tRNA-synth_II/BPL/LPL"/>
</dbReference>
<evidence type="ECO:0000256" key="7">
    <source>
        <dbReference type="ARBA" id="ARBA00022741"/>
    </source>
</evidence>
<evidence type="ECO:0000256" key="4">
    <source>
        <dbReference type="ARBA" id="ARBA00018853"/>
    </source>
</evidence>
<name>A0A482WVZ0_LAOST</name>
<dbReference type="CDD" id="cd04320">
    <property type="entry name" value="AspRS_cyto_N"/>
    <property type="match status" value="1"/>
</dbReference>
<dbReference type="GO" id="GO:0005524">
    <property type="term" value="F:ATP binding"/>
    <property type="evidence" value="ECO:0007669"/>
    <property type="project" value="UniProtKB-KW"/>
</dbReference>
<dbReference type="InterPro" id="IPR012340">
    <property type="entry name" value="NA-bd_OB-fold"/>
</dbReference>
<evidence type="ECO:0000256" key="1">
    <source>
        <dbReference type="ARBA" id="ARBA00004496"/>
    </source>
</evidence>
<dbReference type="SUPFAM" id="SSF50249">
    <property type="entry name" value="Nucleic acid-binding proteins"/>
    <property type="match status" value="1"/>
</dbReference>
<keyword evidence="6" id="KW-0436">Ligase</keyword>
<dbReference type="Pfam" id="PF00152">
    <property type="entry name" value="tRNA-synt_2"/>
    <property type="match status" value="1"/>
</dbReference>
<dbReference type="AlphaFoldDB" id="A0A482WVZ0"/>
<reference evidence="15 16" key="1">
    <citation type="journal article" date="2017" name="Gigascience">
        <title>Genome sequence of the small brown planthopper, Laodelphax striatellus.</title>
        <authorList>
            <person name="Zhu J."/>
            <person name="Jiang F."/>
            <person name="Wang X."/>
            <person name="Yang P."/>
            <person name="Bao Y."/>
            <person name="Zhao W."/>
            <person name="Wang W."/>
            <person name="Lu H."/>
            <person name="Wang Q."/>
            <person name="Cui N."/>
            <person name="Li J."/>
            <person name="Chen X."/>
            <person name="Luo L."/>
            <person name="Yu J."/>
            <person name="Kang L."/>
            <person name="Cui F."/>
        </authorList>
    </citation>
    <scope>NUCLEOTIDE SEQUENCE [LARGE SCALE GENOMIC DNA]</scope>
    <source>
        <strain evidence="15">Lst14</strain>
    </source>
</reference>
<evidence type="ECO:0000256" key="8">
    <source>
        <dbReference type="ARBA" id="ARBA00022840"/>
    </source>
</evidence>
<dbReference type="InterPro" id="IPR002312">
    <property type="entry name" value="Asp/Asn-tRNA-synth_IIb"/>
</dbReference>
<evidence type="ECO:0000313" key="15">
    <source>
        <dbReference type="EMBL" id="RZF37220.1"/>
    </source>
</evidence>
<dbReference type="HAMAP" id="MF_02075">
    <property type="entry name" value="Asp_tRNA_synth_type2"/>
    <property type="match status" value="1"/>
</dbReference>
<dbReference type="OrthoDB" id="372395at2759"/>
<organism evidence="15 16">
    <name type="scientific">Laodelphax striatellus</name>
    <name type="common">Small brown planthopper</name>
    <name type="synonym">Delphax striatella</name>
    <dbReference type="NCBI Taxonomy" id="195883"/>
    <lineage>
        <taxon>Eukaryota</taxon>
        <taxon>Metazoa</taxon>
        <taxon>Ecdysozoa</taxon>
        <taxon>Arthropoda</taxon>
        <taxon>Hexapoda</taxon>
        <taxon>Insecta</taxon>
        <taxon>Pterygota</taxon>
        <taxon>Neoptera</taxon>
        <taxon>Paraneoptera</taxon>
        <taxon>Hemiptera</taxon>
        <taxon>Auchenorrhyncha</taxon>
        <taxon>Fulgoroidea</taxon>
        <taxon>Delphacidae</taxon>
        <taxon>Criomorphinae</taxon>
        <taxon>Laodelphax</taxon>
    </lineage>
</organism>
<evidence type="ECO:0000256" key="10">
    <source>
        <dbReference type="ARBA" id="ARBA00023146"/>
    </source>
</evidence>
<evidence type="ECO:0000259" key="14">
    <source>
        <dbReference type="PROSITE" id="PS50862"/>
    </source>
</evidence>
<dbReference type="PANTHER" id="PTHR43450">
    <property type="entry name" value="ASPARTYL-TRNA SYNTHETASE"/>
    <property type="match status" value="1"/>
</dbReference>
<dbReference type="NCBIfam" id="NF003483">
    <property type="entry name" value="PRK05159.1"/>
    <property type="match status" value="1"/>
</dbReference>
<dbReference type="InterPro" id="IPR006195">
    <property type="entry name" value="aa-tRNA-synth_II"/>
</dbReference>
<sequence length="530" mass="59296">MGVENIQPEDQQAKSKKQQKKEAKDAVKAAKKEERKSAADVSVVEEKDVSTGKYGNLSFTECVAGLESYVDVKNLTPELKDKTVRLRGRLHTSRAKGKQCFLVIRQQFHTVQGLCAVNDSVSKQMVKFVSNITKESIVDVLATVVTVKAKIESCTQKEVELHVLEAWVVSAAKSQLPLLIEDASRPVKDDNDEEETEGLNIRVSQDTRLDNRVLDLRTPANQAIFRLEAGVCRLFRDVLTGKGFVEIHTPKIIGAASEGGANVFTVSYFKGSAYLAQSPQLYKQMAIAADFDKVFTVGAVFRAEDSNTHRHLTEFVGLDLEMAFKRDYHEVLDTICDMFTALFKGLRDEFAGEIAAVGRQYPVEPFRFLQPALKLEFPTAVSMLRQAGVEIGDEDDLSTPNEKLLGRLVKAKYDTDFYVLDKFPLAVRPFYTMPDPTNNKYSNSYDVFMRGEEIMSGAQRIHDAEFLTKRATEHGIDLEKIKAYVDAFRFGCPPHAGGGIGLERVVMLYLGLDNIRKTSMFPRDPKRLAP</sequence>
<dbReference type="InParanoid" id="A0A482WVZ0"/>
<dbReference type="PANTHER" id="PTHR43450:SF1">
    <property type="entry name" value="ASPARTATE--TRNA LIGASE, CYTOPLASMIC"/>
    <property type="match status" value="1"/>
</dbReference>